<feature type="domain" description="Response regulatory" evidence="18">
    <location>
        <begin position="628"/>
        <end position="748"/>
    </location>
</feature>
<dbReference type="InterPro" id="IPR003661">
    <property type="entry name" value="HisK_dim/P_dom"/>
</dbReference>
<evidence type="ECO:0000256" key="10">
    <source>
        <dbReference type="ARBA" id="ARBA00022989"/>
    </source>
</evidence>
<feature type="modified residue" description="4-aspartylphosphate" evidence="15">
    <location>
        <position position="678"/>
    </location>
</feature>
<dbReference type="CDD" id="cd00082">
    <property type="entry name" value="HisKA"/>
    <property type="match status" value="1"/>
</dbReference>
<dbReference type="SUPFAM" id="SSF158472">
    <property type="entry name" value="HAMP domain-like"/>
    <property type="match status" value="1"/>
</dbReference>
<dbReference type="SMART" id="SM00387">
    <property type="entry name" value="HATPase_c"/>
    <property type="match status" value="1"/>
</dbReference>
<dbReference type="PROSITE" id="PS50110">
    <property type="entry name" value="RESPONSE_REGULATORY"/>
    <property type="match status" value="1"/>
</dbReference>
<evidence type="ECO:0000256" key="1">
    <source>
        <dbReference type="ARBA" id="ARBA00000085"/>
    </source>
</evidence>
<evidence type="ECO:0000313" key="20">
    <source>
        <dbReference type="EMBL" id="BAO30434.1"/>
    </source>
</evidence>
<dbReference type="RefSeq" id="WP_052473633.1">
    <property type="nucleotide sequence ID" value="NZ_AP012547.1"/>
</dbReference>
<evidence type="ECO:0000256" key="14">
    <source>
        <dbReference type="ARBA" id="ARBA00070152"/>
    </source>
</evidence>
<dbReference type="Pfam" id="PF00672">
    <property type="entry name" value="HAMP"/>
    <property type="match status" value="1"/>
</dbReference>
<evidence type="ECO:0000259" key="19">
    <source>
        <dbReference type="PROSITE" id="PS50885"/>
    </source>
</evidence>
<dbReference type="PROSITE" id="PS50109">
    <property type="entry name" value="HIS_KIN"/>
    <property type="match status" value="1"/>
</dbReference>
<dbReference type="InterPro" id="IPR036890">
    <property type="entry name" value="HATPase_C_sf"/>
</dbReference>
<evidence type="ECO:0000256" key="9">
    <source>
        <dbReference type="ARBA" id="ARBA00022840"/>
    </source>
</evidence>
<feature type="transmembrane region" description="Helical" evidence="16">
    <location>
        <begin position="20"/>
        <end position="44"/>
    </location>
</feature>
<keyword evidence="5" id="KW-0808">Transferase</keyword>
<dbReference type="GO" id="GO:0005524">
    <property type="term" value="F:ATP binding"/>
    <property type="evidence" value="ECO:0007669"/>
    <property type="project" value="UniProtKB-KW"/>
</dbReference>
<dbReference type="PRINTS" id="PR00344">
    <property type="entry name" value="BCTRLSENSOR"/>
</dbReference>
<evidence type="ECO:0000256" key="2">
    <source>
        <dbReference type="ARBA" id="ARBA00004370"/>
    </source>
</evidence>
<dbReference type="InterPro" id="IPR001789">
    <property type="entry name" value="Sig_transdc_resp-reg_receiver"/>
</dbReference>
<evidence type="ECO:0000256" key="5">
    <source>
        <dbReference type="ARBA" id="ARBA00022679"/>
    </source>
</evidence>
<dbReference type="SUPFAM" id="SSF47384">
    <property type="entry name" value="Homodimeric domain of signal transducing histidine kinase"/>
    <property type="match status" value="1"/>
</dbReference>
<dbReference type="OrthoDB" id="8552871at2"/>
<dbReference type="SMART" id="SM00304">
    <property type="entry name" value="HAMP"/>
    <property type="match status" value="1"/>
</dbReference>
<name>W0SGM1_9PROT</name>
<evidence type="ECO:0000256" key="11">
    <source>
        <dbReference type="ARBA" id="ARBA00023012"/>
    </source>
</evidence>
<accession>W0SGM1</accession>
<dbReference type="SMART" id="SM00388">
    <property type="entry name" value="HisKA"/>
    <property type="match status" value="1"/>
</dbReference>
<evidence type="ECO:0000256" key="13">
    <source>
        <dbReference type="ARBA" id="ARBA00058004"/>
    </source>
</evidence>
<dbReference type="Pfam" id="PF02518">
    <property type="entry name" value="HATPase_c"/>
    <property type="match status" value="1"/>
</dbReference>
<dbReference type="SUPFAM" id="SSF52172">
    <property type="entry name" value="CheY-like"/>
    <property type="match status" value="1"/>
</dbReference>
<dbReference type="PANTHER" id="PTHR45339">
    <property type="entry name" value="HYBRID SIGNAL TRANSDUCTION HISTIDINE KINASE J"/>
    <property type="match status" value="1"/>
</dbReference>
<dbReference type="HOGENOM" id="CLU_337362_0_0_4"/>
<dbReference type="AlphaFoldDB" id="W0SGM1"/>
<dbReference type="PROSITE" id="PS50885">
    <property type="entry name" value="HAMP"/>
    <property type="match status" value="1"/>
</dbReference>
<evidence type="ECO:0000256" key="7">
    <source>
        <dbReference type="ARBA" id="ARBA00022741"/>
    </source>
</evidence>
<dbReference type="CDD" id="cd17546">
    <property type="entry name" value="REC_hyHK_CKI1_RcsC-like"/>
    <property type="match status" value="1"/>
</dbReference>
<evidence type="ECO:0000256" key="16">
    <source>
        <dbReference type="SAM" id="Phobius"/>
    </source>
</evidence>
<evidence type="ECO:0000256" key="12">
    <source>
        <dbReference type="ARBA" id="ARBA00023136"/>
    </source>
</evidence>
<dbReference type="EMBL" id="AP012547">
    <property type="protein sequence ID" value="BAO30434.1"/>
    <property type="molecule type" value="Genomic_DNA"/>
</dbReference>
<organism evidence="20 21">
    <name type="scientific">Sulfuritalea hydrogenivorans sk43H</name>
    <dbReference type="NCBI Taxonomy" id="1223802"/>
    <lineage>
        <taxon>Bacteria</taxon>
        <taxon>Pseudomonadati</taxon>
        <taxon>Pseudomonadota</taxon>
        <taxon>Betaproteobacteria</taxon>
        <taxon>Nitrosomonadales</taxon>
        <taxon>Sterolibacteriaceae</taxon>
        <taxon>Sulfuritalea</taxon>
    </lineage>
</organism>
<dbReference type="Gene3D" id="1.10.8.500">
    <property type="entry name" value="HAMP domain in histidine kinase"/>
    <property type="match status" value="1"/>
</dbReference>
<dbReference type="PANTHER" id="PTHR45339:SF1">
    <property type="entry name" value="HYBRID SIGNAL TRANSDUCTION HISTIDINE KINASE J"/>
    <property type="match status" value="1"/>
</dbReference>
<dbReference type="Pfam" id="PF00512">
    <property type="entry name" value="HisKA"/>
    <property type="match status" value="1"/>
</dbReference>
<keyword evidence="4 15" id="KW-0597">Phosphoprotein</keyword>
<dbReference type="InterPro" id="IPR011006">
    <property type="entry name" value="CheY-like_superfamily"/>
</dbReference>
<proteinExistence type="predicted"/>
<evidence type="ECO:0000256" key="4">
    <source>
        <dbReference type="ARBA" id="ARBA00022553"/>
    </source>
</evidence>
<dbReference type="CDD" id="cd16922">
    <property type="entry name" value="HATPase_EvgS-ArcB-TorS-like"/>
    <property type="match status" value="1"/>
</dbReference>
<keyword evidence="6 16" id="KW-0812">Transmembrane</keyword>
<dbReference type="CDD" id="cd06225">
    <property type="entry name" value="HAMP"/>
    <property type="match status" value="1"/>
</dbReference>
<dbReference type="Pfam" id="PF00072">
    <property type="entry name" value="Response_reg"/>
    <property type="match status" value="1"/>
</dbReference>
<keyword evidence="8" id="KW-0418">Kinase</keyword>
<evidence type="ECO:0000259" key="17">
    <source>
        <dbReference type="PROSITE" id="PS50109"/>
    </source>
</evidence>
<dbReference type="Gene3D" id="1.10.287.130">
    <property type="match status" value="1"/>
</dbReference>
<sequence>MNLKALRQWNDRSLANSFALRAGLIAIGSSLVVALISLIVIFSVEHATLRSSLQEKAWRLAERVEGTINTVESAVIDLSRNPMFTTALLDSKGRDTYVVPFLENYRFPVSASSGLALCDINGQRLAGMRTALSDCRASSPLFKEVIATGRTQRELVTHENGHLSWTIYQGVVFTYTSTVEGVVVTQLDLNEVLRDVPRDFELDGVALLRTGDLANLVDINVNETPGDGSDTARTRLFKNRPDAVPFPIEVATYKHLSPFQDKLIPLVLGYGLGSLLLVLLVAFWARRVSQQLIAPLAKLTDAAHVIADSGDLSIEVPSVETGEVGHLASAFNFMIRTLQASEATLERKVAERTEALKESQAAAEAANIAKSRFLATMSHEIRTPMNGILGMAQLLLAPKLTDAERLDYARTVLGSGQTLLALLNDILDLSKVEAGKIELETTAFDPAQIIQETMALFVQAADNKALRLESDGFDANGQRYQGDPQRLRQMLSNLVGNAIKFTARGHVRIRAREVDRNIQGAVLEFSVADTGIGIAADKQELLFKPFSQTDSSTTRQFGGTGLGLSIVYGLARLMGGDVGVESEAGQGSRFWFRVRVRPVVAGSEAIGEPKAQGHEPRHVDSPPQYSGRVLVVEDNLTNRKVIEALLKRLGLAVVIAEDGQRGVDVVTSGEAIDLILMDLQMPVMNGYVATTRIRQWEAAKDRPHHAIIALTADAFDEDRQRCLAAGMDDFLPKPIAFDMLIETLGKWLPAKREEPLLIPSSAPTRKAVDVADIVALWRELEPLLVENKFDAVNRFRALQHAVAETDAAAEIDEVARLLEEFRFDAAHQRMCSIVTAHGWEEKAS</sequence>
<feature type="transmembrane region" description="Helical" evidence="16">
    <location>
        <begin position="263"/>
        <end position="285"/>
    </location>
</feature>
<comment type="function">
    <text evidence="13">Member of the two-component regulatory system BvgS/BvgA. Phosphorylates BvgA via a four-step phosphorelay in response to environmental signals.</text>
</comment>
<dbReference type="SMART" id="SM00448">
    <property type="entry name" value="REC"/>
    <property type="match status" value="1"/>
</dbReference>
<dbReference type="STRING" id="1223802.SUTH_02654"/>
<evidence type="ECO:0000256" key="6">
    <source>
        <dbReference type="ARBA" id="ARBA00022692"/>
    </source>
</evidence>
<dbReference type="Gene3D" id="3.40.50.2300">
    <property type="match status" value="1"/>
</dbReference>
<keyword evidence="21" id="KW-1185">Reference proteome</keyword>
<dbReference type="GO" id="GO:0000155">
    <property type="term" value="F:phosphorelay sensor kinase activity"/>
    <property type="evidence" value="ECO:0007669"/>
    <property type="project" value="InterPro"/>
</dbReference>
<evidence type="ECO:0000256" key="3">
    <source>
        <dbReference type="ARBA" id="ARBA00012438"/>
    </source>
</evidence>
<dbReference type="GO" id="GO:0016020">
    <property type="term" value="C:membrane"/>
    <property type="evidence" value="ECO:0007669"/>
    <property type="project" value="UniProtKB-SubCell"/>
</dbReference>
<dbReference type="InterPro" id="IPR003660">
    <property type="entry name" value="HAMP_dom"/>
</dbReference>
<protein>
    <recommendedName>
        <fullName evidence="14">Virulence sensor protein BvgS</fullName>
        <ecNumber evidence="3">2.7.13.3</ecNumber>
    </recommendedName>
</protein>
<feature type="domain" description="HAMP" evidence="19">
    <location>
        <begin position="290"/>
        <end position="343"/>
    </location>
</feature>
<keyword evidence="12 16" id="KW-0472">Membrane</keyword>
<dbReference type="FunFam" id="3.30.565.10:FF:000010">
    <property type="entry name" value="Sensor histidine kinase RcsC"/>
    <property type="match status" value="1"/>
</dbReference>
<dbReference type="InterPro" id="IPR004358">
    <property type="entry name" value="Sig_transdc_His_kin-like_C"/>
</dbReference>
<dbReference type="EC" id="2.7.13.3" evidence="3"/>
<keyword evidence="10 16" id="KW-1133">Transmembrane helix</keyword>
<dbReference type="SUPFAM" id="SSF55874">
    <property type="entry name" value="ATPase domain of HSP90 chaperone/DNA topoisomerase II/histidine kinase"/>
    <property type="match status" value="1"/>
</dbReference>
<dbReference type="Gene3D" id="3.30.565.10">
    <property type="entry name" value="Histidine kinase-like ATPase, C-terminal domain"/>
    <property type="match status" value="1"/>
</dbReference>
<comment type="subcellular location">
    <subcellularLocation>
        <location evidence="2">Membrane</location>
    </subcellularLocation>
</comment>
<dbReference type="InterPro" id="IPR036097">
    <property type="entry name" value="HisK_dim/P_sf"/>
</dbReference>
<evidence type="ECO:0000256" key="8">
    <source>
        <dbReference type="ARBA" id="ARBA00022777"/>
    </source>
</evidence>
<dbReference type="FunFam" id="1.10.287.130:FF:000004">
    <property type="entry name" value="Ethylene receptor 1"/>
    <property type="match status" value="1"/>
</dbReference>
<reference evidence="20 21" key="1">
    <citation type="journal article" date="2014" name="Syst. Appl. Microbiol.">
        <title>Complete genomes of freshwater sulfur oxidizers Sulfuricella denitrificans skB26 and Sulfuritalea hydrogenivorans sk43H: genetic insights into the sulfur oxidation pathway of betaproteobacteria.</title>
        <authorList>
            <person name="Watanabe T."/>
            <person name="Kojima H."/>
            <person name="Fukui M."/>
        </authorList>
    </citation>
    <scope>NUCLEOTIDE SEQUENCE [LARGE SCALE GENOMIC DNA]</scope>
    <source>
        <strain evidence="20">DSM22779</strain>
    </source>
</reference>
<dbReference type="InterPro" id="IPR003594">
    <property type="entry name" value="HATPase_dom"/>
</dbReference>
<evidence type="ECO:0000313" key="21">
    <source>
        <dbReference type="Proteomes" id="UP000031637"/>
    </source>
</evidence>
<evidence type="ECO:0000259" key="18">
    <source>
        <dbReference type="PROSITE" id="PS50110"/>
    </source>
</evidence>
<keyword evidence="11" id="KW-0902">Two-component regulatory system</keyword>
<evidence type="ECO:0000256" key="15">
    <source>
        <dbReference type="PROSITE-ProRule" id="PRU00169"/>
    </source>
</evidence>
<comment type="catalytic activity">
    <reaction evidence="1">
        <text>ATP + protein L-histidine = ADP + protein N-phospho-L-histidine.</text>
        <dbReference type="EC" id="2.7.13.3"/>
    </reaction>
</comment>
<gene>
    <name evidence="20" type="ORF">SUTH_02654</name>
</gene>
<dbReference type="Proteomes" id="UP000031637">
    <property type="component" value="Chromosome"/>
</dbReference>
<keyword evidence="7" id="KW-0547">Nucleotide-binding</keyword>
<keyword evidence="9" id="KW-0067">ATP-binding</keyword>
<dbReference type="InterPro" id="IPR005467">
    <property type="entry name" value="His_kinase_dom"/>
</dbReference>
<feature type="domain" description="Histidine kinase" evidence="17">
    <location>
        <begin position="376"/>
        <end position="598"/>
    </location>
</feature>
<dbReference type="KEGG" id="shd:SUTH_02654"/>